<evidence type="ECO:0000256" key="2">
    <source>
        <dbReference type="ARBA" id="ARBA00010065"/>
    </source>
</evidence>
<dbReference type="PANTHER" id="PTHR38686:SF1">
    <property type="entry name" value="APOLIPOPROTEIN N-ACYLTRANSFERASE"/>
    <property type="match status" value="1"/>
</dbReference>
<evidence type="ECO:0000259" key="10">
    <source>
        <dbReference type="PROSITE" id="PS50263"/>
    </source>
</evidence>
<dbReference type="CDD" id="cd07571">
    <property type="entry name" value="ALP_N-acyl_transferase"/>
    <property type="match status" value="1"/>
</dbReference>
<accession>A0A7Y9R1E2</accession>
<dbReference type="AlphaFoldDB" id="A0A7Y9R1E2"/>
<evidence type="ECO:0000256" key="1">
    <source>
        <dbReference type="ARBA" id="ARBA00004651"/>
    </source>
</evidence>
<gene>
    <name evidence="9" type="primary">lnt</name>
    <name evidence="11" type="ORF">BDD16_002183</name>
</gene>
<comment type="similarity">
    <text evidence="2 9">Belongs to the CN hydrolase family. Apolipoprotein N-acyltransferase subfamily.</text>
</comment>
<name>A0A7Y9R1E2_9BURK</name>
<dbReference type="Proteomes" id="UP000518288">
    <property type="component" value="Unassembled WGS sequence"/>
</dbReference>
<evidence type="ECO:0000256" key="8">
    <source>
        <dbReference type="ARBA" id="ARBA00023315"/>
    </source>
</evidence>
<feature type="transmembrane region" description="Helical" evidence="9">
    <location>
        <begin position="192"/>
        <end position="211"/>
    </location>
</feature>
<dbReference type="GO" id="GO:0005886">
    <property type="term" value="C:plasma membrane"/>
    <property type="evidence" value="ECO:0007669"/>
    <property type="project" value="UniProtKB-SubCell"/>
</dbReference>
<proteinExistence type="inferred from homology"/>
<dbReference type="EC" id="2.3.1.269" evidence="9"/>
<dbReference type="GO" id="GO:0016410">
    <property type="term" value="F:N-acyltransferase activity"/>
    <property type="evidence" value="ECO:0007669"/>
    <property type="project" value="UniProtKB-UniRule"/>
</dbReference>
<dbReference type="SUPFAM" id="SSF56317">
    <property type="entry name" value="Carbon-nitrogen hydrolase"/>
    <property type="match status" value="1"/>
</dbReference>
<keyword evidence="7 9" id="KW-0472">Membrane</keyword>
<organism evidence="11 12">
    <name type="scientific">Sphaerotilus montanus</name>
    <dbReference type="NCBI Taxonomy" id="522889"/>
    <lineage>
        <taxon>Bacteria</taxon>
        <taxon>Pseudomonadati</taxon>
        <taxon>Pseudomonadota</taxon>
        <taxon>Betaproteobacteria</taxon>
        <taxon>Burkholderiales</taxon>
        <taxon>Sphaerotilaceae</taxon>
        <taxon>Sphaerotilus</taxon>
    </lineage>
</organism>
<sequence>MAEAAAARRRLFALVALALLAGGAHAWSMAPVARGWLQLLSVAALLALACAVPPPRAWLVGGAFGLGWLGGTFWWLFISMYRYGHLPAWLAALAVALLAALLSVYLALAVALFVRWKRDQLGPDLLLWGGLWLLAELARAQLFTGFPWGAAGYAHVDGPLVALAPWVGVYGIGAVAAGLGLLVQRGLAMPGVLPRLGALAVTGALVLLPTWTGGDFTRARSVLSVTLLQGNVPQDEKFEFSRLPDTLDWHIKALLASRADLVIAPETAIPLLPAQLPPGLWEGLQNHFAQGRTWGLVGVPLGDAEQGYTNSVAGFSAGAAARAPVYRYDKHHLVPFGEFIPPGFRWFVDMMQMPLGDFARGPLVAPSFAVGSERVGPNICYEDLFGEELAARFVDVATAPTVLANVSNIGWFGESVAVDQHLLISRMRTLELQRPMVRATNTGATVAIDHRGVVTHRLAPHVRGVLEAQVQGREGTTPFAWWAGRFGLWPLWALALGAVAVVARRRTSN</sequence>
<feature type="domain" description="CN hydrolase" evidence="10">
    <location>
        <begin position="228"/>
        <end position="472"/>
    </location>
</feature>
<evidence type="ECO:0000313" key="11">
    <source>
        <dbReference type="EMBL" id="NYG33197.1"/>
    </source>
</evidence>
<keyword evidence="11" id="KW-0449">Lipoprotein</keyword>
<dbReference type="EMBL" id="JACCFH010000001">
    <property type="protein sequence ID" value="NYG33197.1"/>
    <property type="molecule type" value="Genomic_DNA"/>
</dbReference>
<comment type="function">
    <text evidence="9">Catalyzes the phospholipid dependent N-acylation of the N-terminal cysteine of apolipoprotein, the last step in lipoprotein maturation.</text>
</comment>
<dbReference type="InterPro" id="IPR003010">
    <property type="entry name" value="C-N_Hydrolase"/>
</dbReference>
<dbReference type="Gene3D" id="3.60.110.10">
    <property type="entry name" value="Carbon-nitrogen hydrolase"/>
    <property type="match status" value="1"/>
</dbReference>
<protein>
    <recommendedName>
        <fullName evidence="9">Apolipoprotein N-acyltransferase</fullName>
        <shortName evidence="9">ALP N-acyltransferase</shortName>
        <ecNumber evidence="9">2.3.1.269</ecNumber>
    </recommendedName>
</protein>
<keyword evidence="8 9" id="KW-0012">Acyltransferase</keyword>
<feature type="transmembrane region" description="Helical" evidence="9">
    <location>
        <begin position="163"/>
        <end position="183"/>
    </location>
</feature>
<evidence type="ECO:0000256" key="6">
    <source>
        <dbReference type="ARBA" id="ARBA00022989"/>
    </source>
</evidence>
<evidence type="ECO:0000256" key="5">
    <source>
        <dbReference type="ARBA" id="ARBA00022692"/>
    </source>
</evidence>
<dbReference type="PROSITE" id="PS50263">
    <property type="entry name" value="CN_HYDROLASE"/>
    <property type="match status" value="1"/>
</dbReference>
<reference evidence="11 12" key="1">
    <citation type="submission" date="2020-07" db="EMBL/GenBank/DDBJ databases">
        <title>Genomic Encyclopedia of Archaeal and Bacterial Type Strains, Phase II (KMG-II): from individual species to whole genera.</title>
        <authorList>
            <person name="Goeker M."/>
        </authorList>
    </citation>
    <scope>NUCLEOTIDE SEQUENCE [LARGE SCALE GENOMIC DNA]</scope>
    <source>
        <strain evidence="11 12">DSM 21226</strain>
    </source>
</reference>
<dbReference type="InterPro" id="IPR045378">
    <property type="entry name" value="LNT_N"/>
</dbReference>
<comment type="subcellular location">
    <subcellularLocation>
        <location evidence="1 9">Cell membrane</location>
        <topology evidence="1 9">Multi-pass membrane protein</topology>
    </subcellularLocation>
</comment>
<dbReference type="GO" id="GO:0042158">
    <property type="term" value="P:lipoprotein biosynthetic process"/>
    <property type="evidence" value="ECO:0007669"/>
    <property type="project" value="UniProtKB-UniRule"/>
</dbReference>
<feature type="transmembrane region" description="Helical" evidence="9">
    <location>
        <begin position="36"/>
        <end position="52"/>
    </location>
</feature>
<comment type="catalytic activity">
    <reaction evidence="9">
        <text>N-terminal S-1,2-diacyl-sn-glyceryl-L-cysteinyl-[lipoprotein] + a glycerophospholipid = N-acyl-S-1,2-diacyl-sn-glyceryl-L-cysteinyl-[lipoprotein] + a 2-acyl-sn-glycero-3-phospholipid + H(+)</text>
        <dbReference type="Rhea" id="RHEA:48228"/>
        <dbReference type="Rhea" id="RHEA-COMP:14681"/>
        <dbReference type="Rhea" id="RHEA-COMP:14684"/>
        <dbReference type="ChEBI" id="CHEBI:15378"/>
        <dbReference type="ChEBI" id="CHEBI:136912"/>
        <dbReference type="ChEBI" id="CHEBI:140656"/>
        <dbReference type="ChEBI" id="CHEBI:140657"/>
        <dbReference type="ChEBI" id="CHEBI:140660"/>
        <dbReference type="EC" id="2.3.1.269"/>
    </reaction>
</comment>
<evidence type="ECO:0000256" key="9">
    <source>
        <dbReference type="HAMAP-Rule" id="MF_01148"/>
    </source>
</evidence>
<keyword evidence="12" id="KW-1185">Reference proteome</keyword>
<dbReference type="InterPro" id="IPR004563">
    <property type="entry name" value="Apolipo_AcylTrfase"/>
</dbReference>
<keyword evidence="4 9" id="KW-0808">Transferase</keyword>
<comment type="caution">
    <text evidence="11">The sequence shown here is derived from an EMBL/GenBank/DDBJ whole genome shotgun (WGS) entry which is preliminary data.</text>
</comment>
<keyword evidence="6 9" id="KW-1133">Transmembrane helix</keyword>
<dbReference type="NCBIfam" id="TIGR00546">
    <property type="entry name" value="lnt"/>
    <property type="match status" value="1"/>
</dbReference>
<dbReference type="HAMAP" id="MF_01148">
    <property type="entry name" value="Lnt"/>
    <property type="match status" value="1"/>
</dbReference>
<dbReference type="PANTHER" id="PTHR38686">
    <property type="entry name" value="APOLIPOPROTEIN N-ACYLTRANSFERASE"/>
    <property type="match status" value="1"/>
</dbReference>
<evidence type="ECO:0000256" key="7">
    <source>
        <dbReference type="ARBA" id="ARBA00023136"/>
    </source>
</evidence>
<evidence type="ECO:0000256" key="4">
    <source>
        <dbReference type="ARBA" id="ARBA00022679"/>
    </source>
</evidence>
<evidence type="ECO:0000256" key="3">
    <source>
        <dbReference type="ARBA" id="ARBA00022475"/>
    </source>
</evidence>
<dbReference type="Pfam" id="PF00795">
    <property type="entry name" value="CN_hydrolase"/>
    <property type="match status" value="1"/>
</dbReference>
<dbReference type="UniPathway" id="UPA00666"/>
<feature type="transmembrane region" description="Helical" evidence="9">
    <location>
        <begin position="57"/>
        <end position="77"/>
    </location>
</feature>
<dbReference type="Pfam" id="PF20154">
    <property type="entry name" value="LNT_N"/>
    <property type="match status" value="1"/>
</dbReference>
<comment type="pathway">
    <text evidence="9">Protein modification; lipoprotein biosynthesis (N-acyl transfer).</text>
</comment>
<feature type="transmembrane region" description="Helical" evidence="9">
    <location>
        <begin position="125"/>
        <end position="143"/>
    </location>
</feature>
<keyword evidence="3 9" id="KW-1003">Cell membrane</keyword>
<feature type="transmembrane region" description="Helical" evidence="9">
    <location>
        <begin position="89"/>
        <end position="113"/>
    </location>
</feature>
<evidence type="ECO:0000313" key="12">
    <source>
        <dbReference type="Proteomes" id="UP000518288"/>
    </source>
</evidence>
<keyword evidence="5 9" id="KW-0812">Transmembrane</keyword>
<feature type="transmembrane region" description="Helical" evidence="9">
    <location>
        <begin position="479"/>
        <end position="503"/>
    </location>
</feature>
<dbReference type="InterPro" id="IPR036526">
    <property type="entry name" value="C-N_Hydrolase_sf"/>
</dbReference>